<gene>
    <name evidence="2" type="ORF">GCM10010218_56860</name>
</gene>
<dbReference type="RefSeq" id="WP_190132601.1">
    <property type="nucleotide sequence ID" value="NZ_BNBD01000016.1"/>
</dbReference>
<accession>A0A919B9R2</accession>
<name>A0A919B9R2_9ACTN</name>
<evidence type="ECO:0000313" key="2">
    <source>
        <dbReference type="EMBL" id="GHF67961.1"/>
    </source>
</evidence>
<reference evidence="2" key="2">
    <citation type="submission" date="2020-09" db="EMBL/GenBank/DDBJ databases">
        <authorList>
            <person name="Sun Q."/>
            <person name="Ohkuma M."/>
        </authorList>
    </citation>
    <scope>NUCLEOTIDE SEQUENCE</scope>
    <source>
        <strain evidence="2">JCM 4059</strain>
    </source>
</reference>
<dbReference type="Proteomes" id="UP000638313">
    <property type="component" value="Unassembled WGS sequence"/>
</dbReference>
<evidence type="ECO:0000256" key="1">
    <source>
        <dbReference type="SAM" id="MobiDB-lite"/>
    </source>
</evidence>
<comment type="caution">
    <text evidence="2">The sequence shown here is derived from an EMBL/GenBank/DDBJ whole genome shotgun (WGS) entry which is preliminary data.</text>
</comment>
<feature type="compositionally biased region" description="Basic and acidic residues" evidence="1">
    <location>
        <begin position="1"/>
        <end position="28"/>
    </location>
</feature>
<sequence>MARQKDRTTRSEQQERQEPRKARPDRGPGAHSGAEQQARERTVPGTASAREGYGPEGGTAGGEALEGVERKRGRRGAGDEARREQRDE</sequence>
<evidence type="ECO:0000313" key="3">
    <source>
        <dbReference type="Proteomes" id="UP000638313"/>
    </source>
</evidence>
<reference evidence="2" key="1">
    <citation type="journal article" date="2014" name="Int. J. Syst. Evol. Microbiol.">
        <title>Complete genome sequence of Corynebacterium casei LMG S-19264T (=DSM 44701T), isolated from a smear-ripened cheese.</title>
        <authorList>
            <consortium name="US DOE Joint Genome Institute (JGI-PGF)"/>
            <person name="Walter F."/>
            <person name="Albersmeier A."/>
            <person name="Kalinowski J."/>
            <person name="Ruckert C."/>
        </authorList>
    </citation>
    <scope>NUCLEOTIDE SEQUENCE</scope>
    <source>
        <strain evidence="2">JCM 4059</strain>
    </source>
</reference>
<proteinExistence type="predicted"/>
<dbReference type="AlphaFoldDB" id="A0A919B9R2"/>
<protein>
    <submittedName>
        <fullName evidence="2">Uncharacterized protein</fullName>
    </submittedName>
</protein>
<feature type="compositionally biased region" description="Basic and acidic residues" evidence="1">
    <location>
        <begin position="76"/>
        <end position="88"/>
    </location>
</feature>
<organism evidence="2 3">
    <name type="scientific">Streptomyces mashuensis</name>
    <dbReference type="NCBI Taxonomy" id="33904"/>
    <lineage>
        <taxon>Bacteria</taxon>
        <taxon>Bacillati</taxon>
        <taxon>Actinomycetota</taxon>
        <taxon>Actinomycetes</taxon>
        <taxon>Kitasatosporales</taxon>
        <taxon>Streptomycetaceae</taxon>
        <taxon>Streptomyces</taxon>
    </lineage>
</organism>
<keyword evidence="3" id="KW-1185">Reference proteome</keyword>
<dbReference type="EMBL" id="BNBD01000016">
    <property type="protein sequence ID" value="GHF67961.1"/>
    <property type="molecule type" value="Genomic_DNA"/>
</dbReference>
<feature type="region of interest" description="Disordered" evidence="1">
    <location>
        <begin position="1"/>
        <end position="88"/>
    </location>
</feature>